<gene>
    <name evidence="3" type="ORF">A2U01_0028659</name>
</gene>
<proteinExistence type="predicted"/>
<reference evidence="3 4" key="1">
    <citation type="journal article" date="2018" name="Front. Plant Sci.">
        <title>Red Clover (Trifolium pratense) and Zigzag Clover (T. medium) - A Picture of Genomic Similarities and Differences.</title>
        <authorList>
            <person name="Dluhosova J."/>
            <person name="Istvanek J."/>
            <person name="Nedelnik J."/>
            <person name="Repkova J."/>
        </authorList>
    </citation>
    <scope>NUCLEOTIDE SEQUENCE [LARGE SCALE GENOMIC DNA]</scope>
    <source>
        <strain evidence="4">cv. 10/8</strain>
        <tissue evidence="3">Leaf</tissue>
    </source>
</reference>
<keyword evidence="3" id="KW-0548">Nucleotidyltransferase</keyword>
<dbReference type="PANTHER" id="PTHR31635:SF196">
    <property type="entry name" value="REVERSE TRANSCRIPTASE DOMAIN-CONTAINING PROTEIN-RELATED"/>
    <property type="match status" value="1"/>
</dbReference>
<evidence type="ECO:0000313" key="4">
    <source>
        <dbReference type="Proteomes" id="UP000265520"/>
    </source>
</evidence>
<keyword evidence="1" id="KW-1133">Transmembrane helix</keyword>
<sequence length="210" mass="23830">AITASFLTLIPKKDHPQALSDYRPICLVSSLYKILSKVLAARLKKVLGKVISKVQSAFLPNRQILDGVLVVNELLDLAKRRKDKCLFFKVDFERAYDTVNWNFLEYMLVRMGFAEGWRRWIRACVFQSSMSVLVNGSPTADFCVGKGLRQGDPLSPFLFLIVAEGLSGLMSKAVDNKRFHGYKFFASCIVFFTLWGGIYPFPLSWNPGWC</sequence>
<evidence type="ECO:0000256" key="1">
    <source>
        <dbReference type="SAM" id="Phobius"/>
    </source>
</evidence>
<keyword evidence="3" id="KW-0695">RNA-directed DNA polymerase</keyword>
<comment type="caution">
    <text evidence="3">The sequence shown here is derived from an EMBL/GenBank/DDBJ whole genome shotgun (WGS) entry which is preliminary data.</text>
</comment>
<feature type="domain" description="Reverse transcriptase" evidence="2">
    <location>
        <begin position="1"/>
        <end position="210"/>
    </location>
</feature>
<feature type="non-terminal residue" evidence="3">
    <location>
        <position position="1"/>
    </location>
</feature>
<protein>
    <submittedName>
        <fullName evidence="3">LINE-1 reverse transcriptase like</fullName>
    </submittedName>
</protein>
<dbReference type="SUPFAM" id="SSF56672">
    <property type="entry name" value="DNA/RNA polymerases"/>
    <property type="match status" value="1"/>
</dbReference>
<accession>A0A392P845</accession>
<dbReference type="EMBL" id="LXQA010065950">
    <property type="protein sequence ID" value="MCI07590.1"/>
    <property type="molecule type" value="Genomic_DNA"/>
</dbReference>
<keyword evidence="1" id="KW-0472">Membrane</keyword>
<dbReference type="InterPro" id="IPR043502">
    <property type="entry name" value="DNA/RNA_pol_sf"/>
</dbReference>
<organism evidence="3 4">
    <name type="scientific">Trifolium medium</name>
    <dbReference type="NCBI Taxonomy" id="97028"/>
    <lineage>
        <taxon>Eukaryota</taxon>
        <taxon>Viridiplantae</taxon>
        <taxon>Streptophyta</taxon>
        <taxon>Embryophyta</taxon>
        <taxon>Tracheophyta</taxon>
        <taxon>Spermatophyta</taxon>
        <taxon>Magnoliopsida</taxon>
        <taxon>eudicotyledons</taxon>
        <taxon>Gunneridae</taxon>
        <taxon>Pentapetalae</taxon>
        <taxon>rosids</taxon>
        <taxon>fabids</taxon>
        <taxon>Fabales</taxon>
        <taxon>Fabaceae</taxon>
        <taxon>Papilionoideae</taxon>
        <taxon>50 kb inversion clade</taxon>
        <taxon>NPAAA clade</taxon>
        <taxon>Hologalegina</taxon>
        <taxon>IRL clade</taxon>
        <taxon>Trifolieae</taxon>
        <taxon>Trifolium</taxon>
    </lineage>
</organism>
<dbReference type="GO" id="GO:0003964">
    <property type="term" value="F:RNA-directed DNA polymerase activity"/>
    <property type="evidence" value="ECO:0007669"/>
    <property type="project" value="UniProtKB-KW"/>
</dbReference>
<dbReference type="InterPro" id="IPR000477">
    <property type="entry name" value="RT_dom"/>
</dbReference>
<evidence type="ECO:0000259" key="2">
    <source>
        <dbReference type="PROSITE" id="PS50878"/>
    </source>
</evidence>
<feature type="transmembrane region" description="Helical" evidence="1">
    <location>
        <begin position="182"/>
        <end position="201"/>
    </location>
</feature>
<dbReference type="AlphaFoldDB" id="A0A392P845"/>
<name>A0A392P845_9FABA</name>
<keyword evidence="3" id="KW-0808">Transferase</keyword>
<evidence type="ECO:0000313" key="3">
    <source>
        <dbReference type="EMBL" id="MCI07590.1"/>
    </source>
</evidence>
<dbReference type="Pfam" id="PF00078">
    <property type="entry name" value="RVT_1"/>
    <property type="match status" value="1"/>
</dbReference>
<dbReference type="PANTHER" id="PTHR31635">
    <property type="entry name" value="REVERSE TRANSCRIPTASE DOMAIN-CONTAINING PROTEIN-RELATED"/>
    <property type="match status" value="1"/>
</dbReference>
<dbReference type="CDD" id="cd01650">
    <property type="entry name" value="RT_nLTR_like"/>
    <property type="match status" value="1"/>
</dbReference>
<dbReference type="Proteomes" id="UP000265520">
    <property type="component" value="Unassembled WGS sequence"/>
</dbReference>
<dbReference type="PROSITE" id="PS50878">
    <property type="entry name" value="RT_POL"/>
    <property type="match status" value="1"/>
</dbReference>
<keyword evidence="1" id="KW-0812">Transmembrane</keyword>
<keyword evidence="4" id="KW-1185">Reference proteome</keyword>